<reference evidence="1 2" key="1">
    <citation type="submission" date="2019-03" db="EMBL/GenBank/DDBJ databases">
        <title>Paraburkholderia sp. 4M-K11, isolated from subtropical forest soil.</title>
        <authorList>
            <person name="Gao Z.-H."/>
            <person name="Qiu L.-H."/>
        </authorList>
    </citation>
    <scope>NUCLEOTIDE SEQUENCE [LARGE SCALE GENOMIC DNA]</scope>
    <source>
        <strain evidence="1 2">4M-K11</strain>
    </source>
</reference>
<organism evidence="1 2">
    <name type="scientific">Paraburkholderia silviterrae</name>
    <dbReference type="NCBI Taxonomy" id="2528715"/>
    <lineage>
        <taxon>Bacteria</taxon>
        <taxon>Pseudomonadati</taxon>
        <taxon>Pseudomonadota</taxon>
        <taxon>Betaproteobacteria</taxon>
        <taxon>Burkholderiales</taxon>
        <taxon>Burkholderiaceae</taxon>
        <taxon>Paraburkholderia</taxon>
    </lineage>
</organism>
<dbReference type="AlphaFoldDB" id="A0A4R5M0M8"/>
<comment type="caution">
    <text evidence="1">The sequence shown here is derived from an EMBL/GenBank/DDBJ whole genome shotgun (WGS) entry which is preliminary data.</text>
</comment>
<dbReference type="EMBL" id="SMRP01000028">
    <property type="protein sequence ID" value="TDG18731.1"/>
    <property type="molecule type" value="Genomic_DNA"/>
</dbReference>
<dbReference type="Proteomes" id="UP000295722">
    <property type="component" value="Unassembled WGS sequence"/>
</dbReference>
<protein>
    <submittedName>
        <fullName evidence="1">Uncharacterized protein</fullName>
    </submittedName>
</protein>
<name>A0A4R5M0M8_9BURK</name>
<accession>A0A4R5M0M8</accession>
<evidence type="ECO:0000313" key="1">
    <source>
        <dbReference type="EMBL" id="TDG18731.1"/>
    </source>
</evidence>
<sequence>MALATRRSLGSCLLPPASCLLPPASCLLLPASALQPPLAPVAKANLAAIPSREIPRFPCLTPPITACAARQ</sequence>
<proteinExistence type="predicted"/>
<gene>
    <name evidence="1" type="ORF">EYW47_33655</name>
</gene>
<keyword evidence="2" id="KW-1185">Reference proteome</keyword>
<evidence type="ECO:0000313" key="2">
    <source>
        <dbReference type="Proteomes" id="UP000295722"/>
    </source>
</evidence>